<gene>
    <name evidence="2" type="ORF">ACFQ04_17505</name>
</gene>
<evidence type="ECO:0000313" key="3">
    <source>
        <dbReference type="Proteomes" id="UP001597068"/>
    </source>
</evidence>
<dbReference type="EMBL" id="JBHTIL010000006">
    <property type="protein sequence ID" value="MFD0927540.1"/>
    <property type="molecule type" value="Genomic_DNA"/>
</dbReference>
<keyword evidence="1" id="KW-0812">Transmembrane</keyword>
<sequence length="345" mass="35737">MVLLLQLGFIVSFVGAFHAPHPHRIPVEVVGSAPVGRATVDALDAVRSSPVHASVAVDLPTARDHLASGVASGVYIPDPMSTHDTLLIADAGGTSVGTALTKIFFGVATQRGRTLTIHDAVPLQPGDGNGLTGFYLVVGWIIGGYLLAAVLGVVRGAKMTSARTASRRLVVVVLYALASGFLGAVIVGPILVALHTGLLELTLLGALAVFASAATTIALQAMLGIVGIAVTIIVFVILGNPSAGGAYQAALLPPFWRAISAVIPNGAGTDAVRKLVYFHGHGVMSGIWVLIAYILVGTTVAILLSHRRSLVRPDRNNGVRQRIVRAVATSCDVGRRRVAGHPRLI</sequence>
<protein>
    <submittedName>
        <fullName evidence="2">DUF3533 domain-containing protein</fullName>
    </submittedName>
</protein>
<feature type="transmembrane region" description="Helical" evidence="1">
    <location>
        <begin position="169"/>
        <end position="194"/>
    </location>
</feature>
<evidence type="ECO:0000313" key="2">
    <source>
        <dbReference type="EMBL" id="MFD0927540.1"/>
    </source>
</evidence>
<feature type="transmembrane region" description="Helical" evidence="1">
    <location>
        <begin position="206"/>
        <end position="238"/>
    </location>
</feature>
<keyword evidence="3" id="KW-1185">Reference proteome</keyword>
<feature type="transmembrane region" description="Helical" evidence="1">
    <location>
        <begin position="134"/>
        <end position="157"/>
    </location>
</feature>
<reference evidence="3" key="1">
    <citation type="journal article" date="2019" name="Int. J. Syst. Evol. Microbiol.">
        <title>The Global Catalogue of Microorganisms (GCM) 10K type strain sequencing project: providing services to taxonomists for standard genome sequencing and annotation.</title>
        <authorList>
            <consortium name="The Broad Institute Genomics Platform"/>
            <consortium name="The Broad Institute Genome Sequencing Center for Infectious Disease"/>
            <person name="Wu L."/>
            <person name="Ma J."/>
        </authorList>
    </citation>
    <scope>NUCLEOTIDE SEQUENCE [LARGE SCALE GENOMIC DNA]</scope>
    <source>
        <strain evidence="3">CCUG 50873</strain>
    </source>
</reference>
<dbReference type="RefSeq" id="WP_253648043.1">
    <property type="nucleotide sequence ID" value="NZ_BAAAMO010000001.1"/>
</dbReference>
<keyword evidence="1" id="KW-1133">Transmembrane helix</keyword>
<comment type="caution">
    <text evidence="2">The sequence shown here is derived from an EMBL/GenBank/DDBJ whole genome shotgun (WGS) entry which is preliminary data.</text>
</comment>
<dbReference type="Proteomes" id="UP001597068">
    <property type="component" value="Unassembled WGS sequence"/>
</dbReference>
<name>A0ABW3GD25_9NOCA</name>
<feature type="transmembrane region" description="Helical" evidence="1">
    <location>
        <begin position="283"/>
        <end position="305"/>
    </location>
</feature>
<evidence type="ECO:0000256" key="1">
    <source>
        <dbReference type="SAM" id="Phobius"/>
    </source>
</evidence>
<proteinExistence type="predicted"/>
<keyword evidence="1" id="KW-0472">Membrane</keyword>
<accession>A0ABW3GD25</accession>
<organism evidence="2 3">
    <name type="scientific">Williamsia deligens</name>
    <dbReference type="NCBI Taxonomy" id="321325"/>
    <lineage>
        <taxon>Bacteria</taxon>
        <taxon>Bacillati</taxon>
        <taxon>Actinomycetota</taxon>
        <taxon>Actinomycetes</taxon>
        <taxon>Mycobacteriales</taxon>
        <taxon>Nocardiaceae</taxon>
        <taxon>Williamsia</taxon>
    </lineage>
</organism>